<protein>
    <submittedName>
        <fullName evidence="2">Uncharacterized protein</fullName>
    </submittedName>
</protein>
<feature type="transmembrane region" description="Helical" evidence="1">
    <location>
        <begin position="23"/>
        <end position="40"/>
    </location>
</feature>
<keyword evidence="1" id="KW-0812">Transmembrane</keyword>
<proteinExistence type="predicted"/>
<accession>A0ABP7DZ81</accession>
<comment type="caution">
    <text evidence="2">The sequence shown here is derived from an EMBL/GenBank/DDBJ whole genome shotgun (WGS) entry which is preliminary data.</text>
</comment>
<organism evidence="2 3">
    <name type="scientific">Nonomuraea antimicrobica</name>
    <dbReference type="NCBI Taxonomy" id="561173"/>
    <lineage>
        <taxon>Bacteria</taxon>
        <taxon>Bacillati</taxon>
        <taxon>Actinomycetota</taxon>
        <taxon>Actinomycetes</taxon>
        <taxon>Streptosporangiales</taxon>
        <taxon>Streptosporangiaceae</taxon>
        <taxon>Nonomuraea</taxon>
    </lineage>
</organism>
<name>A0ABP7DZ81_9ACTN</name>
<keyword evidence="1" id="KW-0472">Membrane</keyword>
<keyword evidence="1" id="KW-1133">Transmembrane helix</keyword>
<evidence type="ECO:0000313" key="2">
    <source>
        <dbReference type="EMBL" id="GAA3711205.1"/>
    </source>
</evidence>
<dbReference type="EMBL" id="BAAAZP010000212">
    <property type="protein sequence ID" value="GAA3711205.1"/>
    <property type="molecule type" value="Genomic_DNA"/>
</dbReference>
<dbReference type="Proteomes" id="UP001500902">
    <property type="component" value="Unassembled WGS sequence"/>
</dbReference>
<keyword evidence="3" id="KW-1185">Reference proteome</keyword>
<evidence type="ECO:0000313" key="3">
    <source>
        <dbReference type="Proteomes" id="UP001500902"/>
    </source>
</evidence>
<reference evidence="3" key="1">
    <citation type="journal article" date="2019" name="Int. J. Syst. Evol. Microbiol.">
        <title>The Global Catalogue of Microorganisms (GCM) 10K type strain sequencing project: providing services to taxonomists for standard genome sequencing and annotation.</title>
        <authorList>
            <consortium name="The Broad Institute Genomics Platform"/>
            <consortium name="The Broad Institute Genome Sequencing Center for Infectious Disease"/>
            <person name="Wu L."/>
            <person name="Ma J."/>
        </authorList>
    </citation>
    <scope>NUCLEOTIDE SEQUENCE [LARGE SCALE GENOMIC DNA]</scope>
    <source>
        <strain evidence="3">JCM 16904</strain>
    </source>
</reference>
<gene>
    <name evidence="2" type="ORF">GCM10022224_090870</name>
</gene>
<evidence type="ECO:0000256" key="1">
    <source>
        <dbReference type="SAM" id="Phobius"/>
    </source>
</evidence>
<sequence length="154" mass="17691">MKEGGPDTPPEATCEERTNMDTWLWPLPGIALAFLLAVLVRHGLWRRSYRHQAQETAVVEAEQILRWEAEGHLYRPYRMTWIVENPLTIYGDTTPGYWPQIQARAKRDSRGSRPGMPPSPRPCYRVQVAVVDPGGGGVTEWTWEHGELVDEQRR</sequence>